<feature type="chain" id="PRO_5047127796" description="Ephrin RBD domain-containing protein" evidence="9">
    <location>
        <begin position="19"/>
        <end position="269"/>
    </location>
</feature>
<evidence type="ECO:0000256" key="3">
    <source>
        <dbReference type="ARBA" id="ARBA00023136"/>
    </source>
</evidence>
<dbReference type="Gene3D" id="2.60.40.420">
    <property type="entry name" value="Cupredoxins - blue copper proteins"/>
    <property type="match status" value="1"/>
</dbReference>
<organism evidence="11 12">
    <name type="scientific">Clavelina lepadiformis</name>
    <name type="common">Light-bulb sea squirt</name>
    <name type="synonym">Ascidia lepadiformis</name>
    <dbReference type="NCBI Taxonomy" id="159417"/>
    <lineage>
        <taxon>Eukaryota</taxon>
        <taxon>Metazoa</taxon>
        <taxon>Chordata</taxon>
        <taxon>Tunicata</taxon>
        <taxon>Ascidiacea</taxon>
        <taxon>Aplousobranchia</taxon>
        <taxon>Clavelinidae</taxon>
        <taxon>Clavelina</taxon>
    </lineage>
</organism>
<evidence type="ECO:0000256" key="2">
    <source>
        <dbReference type="ARBA" id="ARBA00022729"/>
    </source>
</evidence>
<evidence type="ECO:0000256" key="1">
    <source>
        <dbReference type="ARBA" id="ARBA00004370"/>
    </source>
</evidence>
<evidence type="ECO:0000313" key="12">
    <source>
        <dbReference type="Proteomes" id="UP001642483"/>
    </source>
</evidence>
<comment type="subcellular location">
    <subcellularLocation>
        <location evidence="1">Membrane</location>
    </subcellularLocation>
</comment>
<evidence type="ECO:0000256" key="6">
    <source>
        <dbReference type="PROSITE-ProRule" id="PRU00884"/>
    </source>
</evidence>
<keyword evidence="2 9" id="KW-0732">Signal</keyword>
<name>A0ABP0G2U1_CLALP</name>
<keyword evidence="5" id="KW-0325">Glycoprotein</keyword>
<dbReference type="Pfam" id="PF00812">
    <property type="entry name" value="Ephrin"/>
    <property type="match status" value="1"/>
</dbReference>
<gene>
    <name evidence="11" type="ORF">CVLEPA_LOCUS16276</name>
</gene>
<evidence type="ECO:0000313" key="11">
    <source>
        <dbReference type="EMBL" id="CAK8685126.1"/>
    </source>
</evidence>
<keyword evidence="12" id="KW-1185">Reference proteome</keyword>
<evidence type="ECO:0000256" key="4">
    <source>
        <dbReference type="ARBA" id="ARBA00023157"/>
    </source>
</evidence>
<evidence type="ECO:0000256" key="7">
    <source>
        <dbReference type="RuleBase" id="RU004375"/>
    </source>
</evidence>
<comment type="caution">
    <text evidence="11">The sequence shown here is derived from an EMBL/GenBank/DDBJ whole genome shotgun (WGS) entry which is preliminary data.</text>
</comment>
<dbReference type="PANTHER" id="PTHR11304">
    <property type="entry name" value="EPHRIN"/>
    <property type="match status" value="1"/>
</dbReference>
<feature type="compositionally biased region" description="Low complexity" evidence="8">
    <location>
        <begin position="168"/>
        <end position="183"/>
    </location>
</feature>
<accession>A0ABP0G2U1</accession>
<comment type="similarity">
    <text evidence="6 7">Belongs to the ephrin family.</text>
</comment>
<feature type="domain" description="Ephrin RBD" evidence="10">
    <location>
        <begin position="19"/>
        <end position="155"/>
    </location>
</feature>
<dbReference type="PANTHER" id="PTHR11304:SF29">
    <property type="entry name" value="EPHRIN"/>
    <property type="match status" value="1"/>
</dbReference>
<dbReference type="SUPFAM" id="SSF49503">
    <property type="entry name" value="Cupredoxins"/>
    <property type="match status" value="1"/>
</dbReference>
<proteinExistence type="inferred from homology"/>
<dbReference type="PROSITE" id="PS51551">
    <property type="entry name" value="EPHRIN_RBD_2"/>
    <property type="match status" value="1"/>
</dbReference>
<dbReference type="InterPro" id="IPR031328">
    <property type="entry name" value="Ephrin"/>
</dbReference>
<dbReference type="PRINTS" id="PR01347">
    <property type="entry name" value="EPHRIN"/>
</dbReference>
<evidence type="ECO:0000256" key="8">
    <source>
        <dbReference type="SAM" id="MobiDB-lite"/>
    </source>
</evidence>
<sequence>MIRIIFLVLVITVDVSSPTKRHVIYWNSQMTPQLLSKEEWVLPVKIGEFMDILCPQKSLMGITHGPGEPEVFDLYNVTETDFDNCSHGGKNNFIFSCNLPEQENKLTIKFQLISPSPLGFRFQYCEDYYFVAVPRVKDLKPGCQETISTRLHISVACKHGRPNRPKITTTTKTTTTTSTSSTKMNTRPTTTVKSVSRKEEDLVIPKVVPPSRHPEPDKVQQQSQTDKKNGDGNASIRYHAKWPVIIMSSLISLFLVSFLTTSDLCVTVT</sequence>
<keyword evidence="4" id="KW-1015">Disulfide bond</keyword>
<keyword evidence="3 7" id="KW-0472">Membrane</keyword>
<dbReference type="EMBL" id="CAWYQH010000099">
    <property type="protein sequence ID" value="CAK8685126.1"/>
    <property type="molecule type" value="Genomic_DNA"/>
</dbReference>
<evidence type="ECO:0000256" key="9">
    <source>
        <dbReference type="SAM" id="SignalP"/>
    </source>
</evidence>
<feature type="signal peptide" evidence="9">
    <location>
        <begin position="1"/>
        <end position="18"/>
    </location>
</feature>
<dbReference type="InterPro" id="IPR008972">
    <property type="entry name" value="Cupredoxin"/>
</dbReference>
<evidence type="ECO:0000259" key="10">
    <source>
        <dbReference type="PROSITE" id="PS51551"/>
    </source>
</evidence>
<dbReference type="Proteomes" id="UP001642483">
    <property type="component" value="Unassembled WGS sequence"/>
</dbReference>
<reference evidence="11 12" key="1">
    <citation type="submission" date="2024-02" db="EMBL/GenBank/DDBJ databases">
        <authorList>
            <person name="Daric V."/>
            <person name="Darras S."/>
        </authorList>
    </citation>
    <scope>NUCLEOTIDE SEQUENCE [LARGE SCALE GENOMIC DNA]</scope>
</reference>
<feature type="compositionally biased region" description="Polar residues" evidence="8">
    <location>
        <begin position="184"/>
        <end position="194"/>
    </location>
</feature>
<feature type="region of interest" description="Disordered" evidence="8">
    <location>
        <begin position="159"/>
        <end position="234"/>
    </location>
</feature>
<evidence type="ECO:0000256" key="5">
    <source>
        <dbReference type="ARBA" id="ARBA00023180"/>
    </source>
</evidence>
<dbReference type="InterPro" id="IPR001799">
    <property type="entry name" value="Ephrin_RBD"/>
</dbReference>
<protein>
    <recommendedName>
        <fullName evidence="10">Ephrin RBD domain-containing protein</fullName>
    </recommendedName>
</protein>
<comment type="caution">
    <text evidence="6">Lacks conserved residue(s) required for the propagation of feature annotation.</text>
</comment>